<dbReference type="Pfam" id="PF00400">
    <property type="entry name" value="WD40"/>
    <property type="match status" value="3"/>
</dbReference>
<keyword evidence="10" id="KW-1185">Reference proteome</keyword>
<dbReference type="Gene3D" id="2.130.10.10">
    <property type="entry name" value="YVTN repeat-like/Quinoprotein amine dehydrogenase"/>
    <property type="match status" value="1"/>
</dbReference>
<feature type="repeat" description="WD" evidence="6">
    <location>
        <begin position="274"/>
        <end position="316"/>
    </location>
</feature>
<evidence type="ECO:0000256" key="6">
    <source>
        <dbReference type="PROSITE-ProRule" id="PRU00221"/>
    </source>
</evidence>
<evidence type="ECO:0000259" key="8">
    <source>
        <dbReference type="Pfam" id="PF12265"/>
    </source>
</evidence>
<evidence type="ECO:0000256" key="3">
    <source>
        <dbReference type="ARBA" id="ARBA00022737"/>
    </source>
</evidence>
<feature type="region of interest" description="Disordered" evidence="7">
    <location>
        <begin position="108"/>
        <end position="129"/>
    </location>
</feature>
<reference evidence="9 10" key="1">
    <citation type="submission" date="2013-12" db="EMBL/GenBank/DDBJ databases">
        <title>Draft genome of the parsitic nematode Ancylostoma duodenale.</title>
        <authorList>
            <person name="Mitreva M."/>
        </authorList>
    </citation>
    <scope>NUCLEOTIDE SEQUENCE [LARGE SCALE GENOMIC DNA]</scope>
    <source>
        <strain evidence="9 10">Zhejiang</strain>
    </source>
</reference>
<protein>
    <recommendedName>
        <fullName evidence="5">Glutamate-rich WD repeat-containing protein 1</fullName>
    </recommendedName>
</protein>
<dbReference type="PROSITE" id="PS00678">
    <property type="entry name" value="WD_REPEATS_1"/>
    <property type="match status" value="1"/>
</dbReference>
<dbReference type="InterPro" id="IPR020472">
    <property type="entry name" value="WD40_PAC1"/>
</dbReference>
<feature type="repeat" description="WD" evidence="6">
    <location>
        <begin position="366"/>
        <end position="408"/>
    </location>
</feature>
<keyword evidence="3" id="KW-0677">Repeat</keyword>
<accession>A0A0C2BU36</accession>
<evidence type="ECO:0000313" key="9">
    <source>
        <dbReference type="EMBL" id="KIH47433.1"/>
    </source>
</evidence>
<dbReference type="PROSITE" id="PS50294">
    <property type="entry name" value="WD_REPEATS_REGION"/>
    <property type="match status" value="3"/>
</dbReference>
<dbReference type="SUPFAM" id="SSF50978">
    <property type="entry name" value="WD40 repeat-like"/>
    <property type="match status" value="1"/>
</dbReference>
<name>A0A0C2BU36_9BILA</name>
<dbReference type="InterPro" id="IPR022052">
    <property type="entry name" value="Histone-bd_RBBP4-like_N"/>
</dbReference>
<dbReference type="PRINTS" id="PR00320">
    <property type="entry name" value="GPROTEINBRPT"/>
</dbReference>
<keyword evidence="4" id="KW-0539">Nucleus</keyword>
<proteinExistence type="predicted"/>
<evidence type="ECO:0000256" key="5">
    <source>
        <dbReference type="ARBA" id="ARBA00040876"/>
    </source>
</evidence>
<feature type="domain" description="Histone-binding protein RBBP4-like N-terminal" evidence="8">
    <location>
        <begin position="38"/>
        <end position="104"/>
    </location>
</feature>
<dbReference type="Pfam" id="PF12265">
    <property type="entry name" value="CAF1C_H4-bd"/>
    <property type="match status" value="1"/>
</dbReference>
<evidence type="ECO:0000256" key="1">
    <source>
        <dbReference type="ARBA" id="ARBA00004123"/>
    </source>
</evidence>
<dbReference type="PANTHER" id="PTHR45903">
    <property type="entry name" value="GLUTAMATE-RICH WD REPEAT-CONTAINING PROTEIN 1"/>
    <property type="match status" value="1"/>
</dbReference>
<gene>
    <name evidence="9" type="ORF">ANCDUO_22508</name>
</gene>
<keyword evidence="2 6" id="KW-0853">WD repeat</keyword>
<dbReference type="EMBL" id="KN767712">
    <property type="protein sequence ID" value="KIH47433.1"/>
    <property type="molecule type" value="Genomic_DNA"/>
</dbReference>
<dbReference type="GO" id="GO:0005730">
    <property type="term" value="C:nucleolus"/>
    <property type="evidence" value="ECO:0007669"/>
    <property type="project" value="TreeGrafter"/>
</dbReference>
<dbReference type="GO" id="GO:0042254">
    <property type="term" value="P:ribosome biogenesis"/>
    <property type="evidence" value="ECO:0007669"/>
    <property type="project" value="TreeGrafter"/>
</dbReference>
<evidence type="ECO:0000256" key="4">
    <source>
        <dbReference type="ARBA" id="ARBA00023242"/>
    </source>
</evidence>
<evidence type="ECO:0000256" key="7">
    <source>
        <dbReference type="SAM" id="MobiDB-lite"/>
    </source>
</evidence>
<dbReference type="Proteomes" id="UP000054047">
    <property type="component" value="Unassembled WGS sequence"/>
</dbReference>
<evidence type="ECO:0000313" key="10">
    <source>
        <dbReference type="Proteomes" id="UP000054047"/>
    </source>
</evidence>
<dbReference type="InterPro" id="IPR019775">
    <property type="entry name" value="WD40_repeat_CS"/>
</dbReference>
<feature type="non-terminal residue" evidence="9">
    <location>
        <position position="1"/>
    </location>
</feature>
<comment type="subcellular location">
    <subcellularLocation>
        <location evidence="1">Nucleus</location>
    </subcellularLocation>
</comment>
<dbReference type="OrthoDB" id="2161379at2759"/>
<dbReference type="InterPro" id="IPR051972">
    <property type="entry name" value="Glutamate-rich_WD_repeat"/>
</dbReference>
<dbReference type="AlphaFoldDB" id="A0A0C2BU36"/>
<feature type="repeat" description="WD" evidence="6">
    <location>
        <begin position="321"/>
        <end position="356"/>
    </location>
</feature>
<evidence type="ECO:0000256" key="2">
    <source>
        <dbReference type="ARBA" id="ARBA00022574"/>
    </source>
</evidence>
<dbReference type="InterPro" id="IPR015943">
    <property type="entry name" value="WD40/YVTN_repeat-like_dom_sf"/>
</dbReference>
<dbReference type="PROSITE" id="PS50082">
    <property type="entry name" value="WD_REPEATS_2"/>
    <property type="match status" value="3"/>
</dbReference>
<dbReference type="InterPro" id="IPR001680">
    <property type="entry name" value="WD40_rpt"/>
</dbReference>
<organism evidence="9 10">
    <name type="scientific">Ancylostoma duodenale</name>
    <dbReference type="NCBI Taxonomy" id="51022"/>
    <lineage>
        <taxon>Eukaryota</taxon>
        <taxon>Metazoa</taxon>
        <taxon>Ecdysozoa</taxon>
        <taxon>Nematoda</taxon>
        <taxon>Chromadorea</taxon>
        <taxon>Rhabditida</taxon>
        <taxon>Rhabditina</taxon>
        <taxon>Rhabditomorpha</taxon>
        <taxon>Strongyloidea</taxon>
        <taxon>Ancylostomatidae</taxon>
        <taxon>Ancylostomatinae</taxon>
        <taxon>Ancylostoma</taxon>
    </lineage>
</organism>
<sequence length="456" mass="50990">HVDPYYSRHLNYENVKFKVNPFFKVYIPGVSRALKDGEELTFDPEAYKLFYSFETRWSCLSFDTVRDNLGDRSDFPLECYVVAGTQADKPKNNEIVVMGLKNLNALEVSEEEDEDELSDEDSDSEDDEKKEAIMHSVTISHYGGINRVKVERLGDGTVCAVWNDMGKVQLWNVTNALNECSKMTAAKNDEKQVQEKPLFSFSTKKEGYALGWSKTKQGDFASGDQSRNIHIYRMHEGGTWAVDQKALNGHSGKFFLLCNFKSRYLQQVSCTVNISSLVGSVEDVHWSPTEEGLLASCSCDGTIKLWDTRSSPASACVCTVDKAHTSDVNVLSWNSQEALLVSGGDDAELKIWSLKTIQFGQPVARFKYHSAPITSVEWLPQESTTFMASGEDDQVTIWDIATEADSQDAVAGVPPQLMFLHLGQKEVKEVHWHPQIAGLAITTSLDGFNVFKTINI</sequence>
<dbReference type="PANTHER" id="PTHR45903:SF1">
    <property type="entry name" value="GLUTAMATE-RICH WD REPEAT-CONTAINING PROTEIN 1"/>
    <property type="match status" value="1"/>
</dbReference>
<feature type="compositionally biased region" description="Acidic residues" evidence="7">
    <location>
        <begin position="108"/>
        <end position="126"/>
    </location>
</feature>
<dbReference type="InterPro" id="IPR036322">
    <property type="entry name" value="WD40_repeat_dom_sf"/>
</dbReference>
<dbReference type="SMART" id="SM00320">
    <property type="entry name" value="WD40"/>
    <property type="match status" value="4"/>
</dbReference>